<accession>A0ABR3Y6M9</accession>
<name>A0ABR3Y6M9_9PEZI</name>
<protein>
    <submittedName>
        <fullName evidence="2">Uncharacterized protein</fullName>
    </submittedName>
</protein>
<feature type="compositionally biased region" description="Polar residues" evidence="1">
    <location>
        <begin position="1"/>
        <end position="18"/>
    </location>
</feature>
<keyword evidence="3" id="KW-1185">Reference proteome</keyword>
<sequence>MSDTADQPANKRQATRPASTLGRRAANQAMFDAAKQMVDEERATRRASTGGQPSVEEAMFDAATQLVNSTEPTVLRLHRDQVVVIRDSLRVINLTPRDPTLPQTNFMVHGATEPGAIDVKMDPKTKEGWLTKAAAIHYYIDRGRRDVITTVRGVIDEHGTSRGEVIATIREVINM</sequence>
<gene>
    <name evidence="2" type="ORF">Daus18300_000037</name>
</gene>
<dbReference type="Proteomes" id="UP001583177">
    <property type="component" value="Unassembled WGS sequence"/>
</dbReference>
<evidence type="ECO:0000313" key="2">
    <source>
        <dbReference type="EMBL" id="KAL1883929.1"/>
    </source>
</evidence>
<dbReference type="EMBL" id="JAWRVE010000001">
    <property type="protein sequence ID" value="KAL1883929.1"/>
    <property type="molecule type" value="Genomic_DNA"/>
</dbReference>
<reference evidence="2 3" key="1">
    <citation type="journal article" date="2024" name="IMA Fungus">
        <title>IMA Genome - F19 : A genome assembly and annotation guide to empower mycologists, including annotated draft genome sequences of Ceratocystis pirilliformis, Diaporthe australafricana, Fusarium ophioides, Paecilomyces lecythidis, and Sporothrix stenoceras.</title>
        <authorList>
            <person name="Aylward J."/>
            <person name="Wilson A.M."/>
            <person name="Visagie C.M."/>
            <person name="Spraker J."/>
            <person name="Barnes I."/>
            <person name="Buitendag C."/>
            <person name="Ceriani C."/>
            <person name="Del Mar Angel L."/>
            <person name="du Plessis D."/>
            <person name="Fuchs T."/>
            <person name="Gasser K."/>
            <person name="Kramer D."/>
            <person name="Li W."/>
            <person name="Munsamy K."/>
            <person name="Piso A."/>
            <person name="Price J.L."/>
            <person name="Sonnekus B."/>
            <person name="Thomas C."/>
            <person name="van der Nest A."/>
            <person name="van Dijk A."/>
            <person name="van Heerden A."/>
            <person name="van Vuuren N."/>
            <person name="Yilmaz N."/>
            <person name="Duong T.A."/>
            <person name="van der Merwe N.A."/>
            <person name="Wingfield M.J."/>
            <person name="Wingfield B.D."/>
        </authorList>
    </citation>
    <scope>NUCLEOTIDE SEQUENCE [LARGE SCALE GENOMIC DNA]</scope>
    <source>
        <strain evidence="2 3">CMW 18300</strain>
    </source>
</reference>
<evidence type="ECO:0000313" key="3">
    <source>
        <dbReference type="Proteomes" id="UP001583177"/>
    </source>
</evidence>
<feature type="region of interest" description="Disordered" evidence="1">
    <location>
        <begin position="1"/>
        <end position="25"/>
    </location>
</feature>
<comment type="caution">
    <text evidence="2">The sequence shown here is derived from an EMBL/GenBank/DDBJ whole genome shotgun (WGS) entry which is preliminary data.</text>
</comment>
<proteinExistence type="predicted"/>
<evidence type="ECO:0000256" key="1">
    <source>
        <dbReference type="SAM" id="MobiDB-lite"/>
    </source>
</evidence>
<organism evidence="2 3">
    <name type="scientific">Diaporthe australafricana</name>
    <dbReference type="NCBI Taxonomy" id="127596"/>
    <lineage>
        <taxon>Eukaryota</taxon>
        <taxon>Fungi</taxon>
        <taxon>Dikarya</taxon>
        <taxon>Ascomycota</taxon>
        <taxon>Pezizomycotina</taxon>
        <taxon>Sordariomycetes</taxon>
        <taxon>Sordariomycetidae</taxon>
        <taxon>Diaporthales</taxon>
        <taxon>Diaporthaceae</taxon>
        <taxon>Diaporthe</taxon>
    </lineage>
</organism>